<proteinExistence type="predicted"/>
<dbReference type="EMBL" id="QMKO01002159">
    <property type="protein sequence ID" value="RTG84524.1"/>
    <property type="molecule type" value="Genomic_DNA"/>
</dbReference>
<accession>A0A430QA66</accession>
<reference evidence="2 3" key="1">
    <citation type="journal article" date="2019" name="PLoS Pathog.">
        <title>Genome sequence of the bovine parasite Schistosoma bovis Tanzania.</title>
        <authorList>
            <person name="Oey H."/>
            <person name="Zakrzewski M."/>
            <person name="Gobert G."/>
            <person name="Gravermann K."/>
            <person name="Stoye J."/>
            <person name="Jones M."/>
            <person name="Mcmanus D."/>
            <person name="Krause L."/>
        </authorList>
    </citation>
    <scope>NUCLEOTIDE SEQUENCE [LARGE SCALE GENOMIC DNA]</scope>
    <source>
        <strain evidence="2 3">TAN1997</strain>
    </source>
</reference>
<evidence type="ECO:0000313" key="2">
    <source>
        <dbReference type="EMBL" id="RTG84524.1"/>
    </source>
</evidence>
<evidence type="ECO:0000259" key="1">
    <source>
        <dbReference type="Pfam" id="PF17959"/>
    </source>
</evidence>
<comment type="caution">
    <text evidence="2">The sequence shown here is derived from an EMBL/GenBank/DDBJ whole genome shotgun (WGS) entry which is preliminary data.</text>
</comment>
<dbReference type="AlphaFoldDB" id="A0A430QA66"/>
<keyword evidence="3" id="KW-1185">Reference proteome</keyword>
<organism evidence="2 3">
    <name type="scientific">Schistosoma bovis</name>
    <name type="common">Blood fluke</name>
    <dbReference type="NCBI Taxonomy" id="6184"/>
    <lineage>
        <taxon>Eukaryota</taxon>
        <taxon>Metazoa</taxon>
        <taxon>Spiralia</taxon>
        <taxon>Lophotrochozoa</taxon>
        <taxon>Platyhelminthes</taxon>
        <taxon>Trematoda</taxon>
        <taxon>Digenea</taxon>
        <taxon>Strigeidida</taxon>
        <taxon>Schistosomatoidea</taxon>
        <taxon>Schistosomatidae</taxon>
        <taxon>Schistosoma</taxon>
    </lineage>
</organism>
<name>A0A430QA66_SCHBO</name>
<dbReference type="InterPro" id="IPR041541">
    <property type="entry name" value="Glutaminase_EF-hand"/>
</dbReference>
<evidence type="ECO:0000313" key="3">
    <source>
        <dbReference type="Proteomes" id="UP000290809"/>
    </source>
</evidence>
<gene>
    <name evidence="2" type="ORF">DC041_0008737</name>
</gene>
<dbReference type="Proteomes" id="UP000290809">
    <property type="component" value="Unassembled WGS sequence"/>
</dbReference>
<dbReference type="InterPro" id="IPR011992">
    <property type="entry name" value="EF-hand-dom_pair"/>
</dbReference>
<dbReference type="Gene3D" id="1.10.238.210">
    <property type="match status" value="1"/>
</dbReference>
<dbReference type="SUPFAM" id="SSF47473">
    <property type="entry name" value="EF-hand"/>
    <property type="match status" value="1"/>
</dbReference>
<dbReference type="Pfam" id="PF17959">
    <property type="entry name" value="EF-hand_14"/>
    <property type="match status" value="1"/>
</dbReference>
<sequence>NRYQIGVYDYVFDLVKKDDSDIIDIYDLIELMNKAGISLNDPRLAKFTKALNELQGNKINRNVLQSKSLTLDRETFRMYVV</sequence>
<feature type="non-terminal residue" evidence="2">
    <location>
        <position position="1"/>
    </location>
</feature>
<feature type="domain" description="Glutaminase EF-hand" evidence="1">
    <location>
        <begin position="8"/>
        <end position="80"/>
    </location>
</feature>
<protein>
    <recommendedName>
        <fullName evidence="1">Glutaminase EF-hand domain-containing protein</fullName>
    </recommendedName>
</protein>